<dbReference type="Gene3D" id="3.30.420.10">
    <property type="entry name" value="Ribonuclease H-like superfamily/Ribonuclease H"/>
    <property type="match status" value="1"/>
</dbReference>
<dbReference type="EMBL" id="BMAU01021371">
    <property type="protein sequence ID" value="GFY25668.1"/>
    <property type="molecule type" value="Genomic_DNA"/>
</dbReference>
<gene>
    <name evidence="2" type="primary">NCL1_55924</name>
    <name evidence="2" type="ORF">TNCV_2487881</name>
</gene>
<dbReference type="Proteomes" id="UP000887159">
    <property type="component" value="Unassembled WGS sequence"/>
</dbReference>
<accession>A0A8X7BBG4</accession>
<organism evidence="2 3">
    <name type="scientific">Trichonephila clavipes</name>
    <name type="common">Golden silk orbweaver</name>
    <name type="synonym">Nephila clavipes</name>
    <dbReference type="NCBI Taxonomy" id="2585209"/>
    <lineage>
        <taxon>Eukaryota</taxon>
        <taxon>Metazoa</taxon>
        <taxon>Ecdysozoa</taxon>
        <taxon>Arthropoda</taxon>
        <taxon>Chelicerata</taxon>
        <taxon>Arachnida</taxon>
        <taxon>Araneae</taxon>
        <taxon>Araneomorphae</taxon>
        <taxon>Entelegynae</taxon>
        <taxon>Araneoidea</taxon>
        <taxon>Nephilidae</taxon>
        <taxon>Trichonephila</taxon>
    </lineage>
</organism>
<comment type="caution">
    <text evidence="2">The sequence shown here is derived from an EMBL/GenBank/DDBJ whole genome shotgun (WGS) entry which is preliminary data.</text>
</comment>
<evidence type="ECO:0000313" key="2">
    <source>
        <dbReference type="EMBL" id="GFY25668.1"/>
    </source>
</evidence>
<evidence type="ECO:0000313" key="3">
    <source>
        <dbReference type="Proteomes" id="UP000887159"/>
    </source>
</evidence>
<dbReference type="InterPro" id="IPR036397">
    <property type="entry name" value="RNaseH_sf"/>
</dbReference>
<sequence>MIGNYVNDQHDKWDQFLREFAYAIRTAVNETTEKTPPELFLGRKLITPLQKLVMVSVGTEKRCRGEEIVIPSTSGYNLRPRRGAKVESRPTNEKRTQQGGSVRIRGSREYQYSPYIEEQARSAGQKTRSRSGQQQH</sequence>
<reference evidence="2" key="1">
    <citation type="submission" date="2020-08" db="EMBL/GenBank/DDBJ databases">
        <title>Multicomponent nature underlies the extraordinary mechanical properties of spider dragline silk.</title>
        <authorList>
            <person name="Kono N."/>
            <person name="Nakamura H."/>
            <person name="Mori M."/>
            <person name="Yoshida Y."/>
            <person name="Ohtoshi R."/>
            <person name="Malay A.D."/>
            <person name="Moran D.A.P."/>
            <person name="Tomita M."/>
            <person name="Numata K."/>
            <person name="Arakawa K."/>
        </authorList>
    </citation>
    <scope>NUCLEOTIDE SEQUENCE</scope>
</reference>
<proteinExistence type="predicted"/>
<evidence type="ECO:0000256" key="1">
    <source>
        <dbReference type="SAM" id="MobiDB-lite"/>
    </source>
</evidence>
<keyword evidence="3" id="KW-1185">Reference proteome</keyword>
<dbReference type="AlphaFoldDB" id="A0A8X7BBG4"/>
<name>A0A8X7BBG4_TRICX</name>
<feature type="region of interest" description="Disordered" evidence="1">
    <location>
        <begin position="73"/>
        <end position="136"/>
    </location>
</feature>
<feature type="compositionally biased region" description="Basic and acidic residues" evidence="1">
    <location>
        <begin position="84"/>
        <end position="96"/>
    </location>
</feature>
<protein>
    <submittedName>
        <fullName evidence="2">Uncharacterized protein</fullName>
    </submittedName>
</protein>
<dbReference type="GO" id="GO:0003676">
    <property type="term" value="F:nucleic acid binding"/>
    <property type="evidence" value="ECO:0007669"/>
    <property type="project" value="InterPro"/>
</dbReference>
<feature type="compositionally biased region" description="Polar residues" evidence="1">
    <location>
        <begin position="122"/>
        <end position="136"/>
    </location>
</feature>